<dbReference type="InterPro" id="IPR001623">
    <property type="entry name" value="DnaJ_domain"/>
</dbReference>
<dbReference type="Gene3D" id="1.10.287.110">
    <property type="entry name" value="DnaJ domain"/>
    <property type="match status" value="1"/>
</dbReference>
<dbReference type="Proteomes" id="UP001642484">
    <property type="component" value="Unassembled WGS sequence"/>
</dbReference>
<evidence type="ECO:0000313" key="4">
    <source>
        <dbReference type="Proteomes" id="UP001642484"/>
    </source>
</evidence>
<sequence length="926" mass="99929">MVRKPLPDYYAALEIREEADEVTIKKAYRRLVLQWHPDRNPADRETAEEKIRLLNIAYETVTNPIKRETYDLQRAASSRKSKAKPRSAPRVEVPKEFMMTPLGYPECFVRSLGRRVVVHSRSDDPESNFQSFFASTKLALWWLPEVNNMCRIRKLGSKARGDKRGAAAGRAGGLNMAFDPQKAKTAGAEGSEVRMAPANKGQKADSVNFVTKASPTCEGALRFESASQRGQYLAFFPPSHLRVVPFLEEAEDRVLDFLFVDFASMFKFITLEEVLQPIFSAEEAGVWIELAKLQDDEAVKSHFKEVMGKDVWDVEDFQAYFEGHWATFEYNAEEKKARMRPKQERLAKQLRATPKAEEVVAAVAKTDESELQRLPVGALARALTALAKASSTDGEAGEATSAQIQLLAALRAVGKGEEEKCDIPAFELLHSAEKVLDLGGDNPDDTVLVQRSAAARILANKALKSASAIEGGMVEAGFTLPDVVRFLLLPGAAGRDLLLATSCVKLFEGRSIPEQREVLRTAKSRGSTNTAAAAGTALLKSLGGGGPGDHVAAPDAHVEMVAEVAECGVRLPAATALLRRMAATANPLKLAEALLALASRVGPGQAEDMTHIAESLASKGAFGNFPIKTILETVLASSKDDTLAALVVPAAAAAANVLTHWPFEEMVKLLLGLARRHALLTPEVDDSLRKAAEKCFTQEQLQLFSPNDLAGVVLATLGHGWSTLHTVSVQELLRRLPHFPAKELLMVTPLMLQAHSTELITAWPKVLAAPTASKEARSSTEPLSVDQLVQLARLFQTEATATKLLEDLSERLLPKVTELSASGRSALSAQLKSKSGLGATAKQVALQKSLAAGVIKATPDESMSGTRGAKRRPEASGPDGRLSAAPLCRGLCGVPPGSPGLLSFHHSVNRPVLLPCAPVVWVSGVK</sequence>
<comment type="caution">
    <text evidence="3">The sequence shown here is derived from an EMBL/GenBank/DDBJ whole genome shotgun (WGS) entry which is preliminary data.</text>
</comment>
<reference evidence="3 4" key="1">
    <citation type="submission" date="2024-02" db="EMBL/GenBank/DDBJ databases">
        <authorList>
            <person name="Chen Y."/>
            <person name="Shah S."/>
            <person name="Dougan E. K."/>
            <person name="Thang M."/>
            <person name="Chan C."/>
        </authorList>
    </citation>
    <scope>NUCLEOTIDE SEQUENCE [LARGE SCALE GENOMIC DNA]</scope>
</reference>
<dbReference type="EMBL" id="CAXAMN010008557">
    <property type="protein sequence ID" value="CAK9025617.1"/>
    <property type="molecule type" value="Genomic_DNA"/>
</dbReference>
<dbReference type="InterPro" id="IPR050817">
    <property type="entry name" value="DjlA_DnaK_co-chaperone"/>
</dbReference>
<evidence type="ECO:0000256" key="1">
    <source>
        <dbReference type="SAM" id="MobiDB-lite"/>
    </source>
</evidence>
<accession>A0ABP0KFM2</accession>
<dbReference type="SUPFAM" id="SSF46565">
    <property type="entry name" value="Chaperone J-domain"/>
    <property type="match status" value="1"/>
</dbReference>
<name>A0ABP0KFM2_9DINO</name>
<evidence type="ECO:0000259" key="2">
    <source>
        <dbReference type="PROSITE" id="PS50076"/>
    </source>
</evidence>
<dbReference type="PRINTS" id="PR00625">
    <property type="entry name" value="JDOMAIN"/>
</dbReference>
<gene>
    <name evidence="3" type="ORF">CCMP2556_LOCUS16050</name>
</gene>
<dbReference type="PANTHER" id="PTHR24074">
    <property type="entry name" value="CO-CHAPERONE PROTEIN DJLA"/>
    <property type="match status" value="1"/>
</dbReference>
<organism evidence="3 4">
    <name type="scientific">Durusdinium trenchii</name>
    <dbReference type="NCBI Taxonomy" id="1381693"/>
    <lineage>
        <taxon>Eukaryota</taxon>
        <taxon>Sar</taxon>
        <taxon>Alveolata</taxon>
        <taxon>Dinophyceae</taxon>
        <taxon>Suessiales</taxon>
        <taxon>Symbiodiniaceae</taxon>
        <taxon>Durusdinium</taxon>
    </lineage>
</organism>
<dbReference type="PROSITE" id="PS50076">
    <property type="entry name" value="DNAJ_2"/>
    <property type="match status" value="1"/>
</dbReference>
<keyword evidence="4" id="KW-1185">Reference proteome</keyword>
<dbReference type="SMART" id="SM00271">
    <property type="entry name" value="DnaJ"/>
    <property type="match status" value="1"/>
</dbReference>
<evidence type="ECO:0000313" key="3">
    <source>
        <dbReference type="EMBL" id="CAK9025617.1"/>
    </source>
</evidence>
<proteinExistence type="predicted"/>
<feature type="region of interest" description="Disordered" evidence="1">
    <location>
        <begin position="857"/>
        <end position="881"/>
    </location>
</feature>
<dbReference type="InterPro" id="IPR036869">
    <property type="entry name" value="J_dom_sf"/>
</dbReference>
<protein>
    <recommendedName>
        <fullName evidence="2">J domain-containing protein</fullName>
    </recommendedName>
</protein>
<dbReference type="Pfam" id="PF00226">
    <property type="entry name" value="DnaJ"/>
    <property type="match status" value="1"/>
</dbReference>
<dbReference type="CDD" id="cd06257">
    <property type="entry name" value="DnaJ"/>
    <property type="match status" value="1"/>
</dbReference>
<feature type="domain" description="J" evidence="2">
    <location>
        <begin position="8"/>
        <end position="74"/>
    </location>
</feature>